<name>A0ABU7KPU2_9ACTN</name>
<keyword evidence="1" id="KW-0812">Transmembrane</keyword>
<evidence type="ECO:0000313" key="3">
    <source>
        <dbReference type="Proteomes" id="UP001348641"/>
    </source>
</evidence>
<dbReference type="Proteomes" id="UP001348641">
    <property type="component" value="Unassembled WGS sequence"/>
</dbReference>
<feature type="transmembrane region" description="Helical" evidence="1">
    <location>
        <begin position="190"/>
        <end position="212"/>
    </location>
</feature>
<evidence type="ECO:0000256" key="1">
    <source>
        <dbReference type="SAM" id="Phobius"/>
    </source>
</evidence>
<feature type="transmembrane region" description="Helical" evidence="1">
    <location>
        <begin position="96"/>
        <end position="115"/>
    </location>
</feature>
<dbReference type="EMBL" id="JAUUCC010000027">
    <property type="protein sequence ID" value="MEE2051287.1"/>
    <property type="molecule type" value="Genomic_DNA"/>
</dbReference>
<comment type="caution">
    <text evidence="2">The sequence shown here is derived from an EMBL/GenBank/DDBJ whole genome shotgun (WGS) entry which is preliminary data.</text>
</comment>
<accession>A0ABU7KPU2</accession>
<feature type="transmembrane region" description="Helical" evidence="1">
    <location>
        <begin position="347"/>
        <end position="370"/>
    </location>
</feature>
<feature type="transmembrane region" description="Helical" evidence="1">
    <location>
        <begin position="21"/>
        <end position="45"/>
    </location>
</feature>
<feature type="transmembrane region" description="Helical" evidence="1">
    <location>
        <begin position="305"/>
        <end position="327"/>
    </location>
</feature>
<keyword evidence="1" id="KW-1133">Transmembrane helix</keyword>
<keyword evidence="1" id="KW-0472">Membrane</keyword>
<gene>
    <name evidence="2" type="ORF">Q8A49_12370</name>
</gene>
<organism evidence="2 3">
    <name type="scientific">Nocardiopsis tropica</name>
    <dbReference type="NCBI Taxonomy" id="109330"/>
    <lineage>
        <taxon>Bacteria</taxon>
        <taxon>Bacillati</taxon>
        <taxon>Actinomycetota</taxon>
        <taxon>Actinomycetes</taxon>
        <taxon>Streptosporangiales</taxon>
        <taxon>Nocardiopsidaceae</taxon>
        <taxon>Nocardiopsis</taxon>
    </lineage>
</organism>
<protein>
    <recommendedName>
        <fullName evidence="4">Integral membrane protein</fullName>
    </recommendedName>
</protein>
<feature type="transmembrane region" description="Helical" evidence="1">
    <location>
        <begin position="396"/>
        <end position="415"/>
    </location>
</feature>
<sequence>MTQPELHRNDREAPGAARRGLRADLTAAALAVLLFAAAAVIGTWIERTRGVLHVDWPPLYASWLPHTGPGTVPALALAAAVVACGPAAARALPWRALVGAAWAASALWTAALALVDGWRRGIADRLLSPHEYLSSVHRFEDAGAALSTFTGHILIGQPDNWPTHVAGHPPGAVLTFVALDRIGLGGGAWAGLWCILAGGSAAAAVLVAMRALGAEGAARRAAPFLVLVPAAVWAGVSADGYFAAVTAWGLALLAVGASPGARAPRSTALAAGLLLGWAVYLSYGLVLAAVPALAVLLCARNARPLPYALAGALVVAAAFTAAGFHWWEGYRLLVERYYQGVAAVRPYAYWVWANLAVACLAAGPATAAGLRRALAGLPAAAGGLLRAPSREAPTTVLLVAAGLGAIAVATLSGMSKGETERIWLPFVLWLVPAAALLPDRHHRGWLAAQGATALLVNHLLLTGW</sequence>
<feature type="transmembrane region" description="Helical" evidence="1">
    <location>
        <begin position="70"/>
        <end position="89"/>
    </location>
</feature>
<evidence type="ECO:0000313" key="2">
    <source>
        <dbReference type="EMBL" id="MEE2051287.1"/>
    </source>
</evidence>
<evidence type="ECO:0008006" key="4">
    <source>
        <dbReference type="Google" id="ProtNLM"/>
    </source>
</evidence>
<feature type="transmembrane region" description="Helical" evidence="1">
    <location>
        <begin position="224"/>
        <end position="257"/>
    </location>
</feature>
<reference evidence="2 3" key="1">
    <citation type="submission" date="2023-07" db="EMBL/GenBank/DDBJ databases">
        <authorList>
            <person name="Girao M."/>
            <person name="Carvalho M.F."/>
        </authorList>
    </citation>
    <scope>NUCLEOTIDE SEQUENCE [LARGE SCALE GENOMIC DNA]</scope>
    <source>
        <strain evidence="2 3">66/93</strain>
    </source>
</reference>
<feature type="transmembrane region" description="Helical" evidence="1">
    <location>
        <begin position="277"/>
        <end position="298"/>
    </location>
</feature>
<proteinExistence type="predicted"/>
<dbReference type="RefSeq" id="WP_330158435.1">
    <property type="nucleotide sequence ID" value="NZ_BAAAJA010000008.1"/>
</dbReference>